<sequence>MRALLAAGIGVRRQGASVRAAFDGYHYDHFVRLDFDGTSEECLAAITQALTVLSPDQTGHPLPVRPSIEAPNVERLLADKDSELSVLKEQLNQQQASAALRVQVLERLLAAAKSERDEWAAHFQDLQPSGLLRAGDRLAEEKIAALEAELAALQQDHESFVTYANELERDAALHLQTEVEARRAHERRAEALNMELQALRALGVDRRVGRVTGDAEDILKDLLHATFPRLGFDDDSYNEILVRFPRRAPLFEALRKLDQNDDLPVHVLSGFPTVRKVKVHIRTGDPSAPNMGRIYLREGLPGKAFTVFVRRKTDKAEQNRAIRNIASVDLTVACGFDE</sequence>
<organism evidence="2 3">
    <name type="scientific">Roseomonas genomospecies 6</name>
    <dbReference type="NCBI Taxonomy" id="214106"/>
    <lineage>
        <taxon>Bacteria</taxon>
        <taxon>Pseudomonadati</taxon>
        <taxon>Pseudomonadota</taxon>
        <taxon>Alphaproteobacteria</taxon>
        <taxon>Acetobacterales</taxon>
        <taxon>Roseomonadaceae</taxon>
        <taxon>Roseomonas</taxon>
    </lineage>
</organism>
<comment type="caution">
    <text evidence="2">The sequence shown here is derived from an EMBL/GenBank/DDBJ whole genome shotgun (WGS) entry which is preliminary data.</text>
</comment>
<evidence type="ECO:0000313" key="3">
    <source>
        <dbReference type="Proteomes" id="UP000480854"/>
    </source>
</evidence>
<dbReference type="EMBL" id="QOKW01000036">
    <property type="protein sequence ID" value="KAA0676353.1"/>
    <property type="molecule type" value="Genomic_DNA"/>
</dbReference>
<evidence type="ECO:0000313" key="2">
    <source>
        <dbReference type="EMBL" id="KAA0676353.1"/>
    </source>
</evidence>
<dbReference type="AlphaFoldDB" id="A0A9W7KNM3"/>
<reference evidence="2 3" key="1">
    <citation type="submission" date="2018-07" db="EMBL/GenBank/DDBJ databases">
        <title>Genome sequence of Azospirillum sp. ATCC 49961.</title>
        <authorList>
            <person name="Sant'Anna F.H."/>
            <person name="Baldani J.I."/>
            <person name="Zilli J.E."/>
            <person name="Reis V.M."/>
            <person name="Hartmann A."/>
            <person name="Cruz L."/>
            <person name="de Souza E.M."/>
            <person name="de Oliveira Pedrosa F."/>
            <person name="Passaglia L.M.P."/>
        </authorList>
    </citation>
    <scope>NUCLEOTIDE SEQUENCE [LARGE SCALE GENOMIC DNA]</scope>
    <source>
        <strain evidence="2 3">ATCC 49961</strain>
    </source>
</reference>
<dbReference type="Proteomes" id="UP000480854">
    <property type="component" value="Unassembled WGS sequence"/>
</dbReference>
<protein>
    <submittedName>
        <fullName evidence="2">Uncharacterized protein</fullName>
    </submittedName>
</protein>
<gene>
    <name evidence="2" type="ORF">DS843_27420</name>
</gene>
<keyword evidence="3" id="KW-1185">Reference proteome</keyword>
<name>A0A9W7KNM3_9PROT</name>
<feature type="coiled-coil region" evidence="1">
    <location>
        <begin position="77"/>
        <end position="108"/>
    </location>
</feature>
<dbReference type="RefSeq" id="WP_149472016.1">
    <property type="nucleotide sequence ID" value="NZ_QOKW01000036.1"/>
</dbReference>
<evidence type="ECO:0000256" key="1">
    <source>
        <dbReference type="SAM" id="Coils"/>
    </source>
</evidence>
<feature type="coiled-coil region" evidence="1">
    <location>
        <begin position="136"/>
        <end position="202"/>
    </location>
</feature>
<keyword evidence="1" id="KW-0175">Coiled coil</keyword>
<accession>A0A9W7KNM3</accession>
<proteinExistence type="predicted"/>